<keyword evidence="2 3" id="KW-0802">TPR repeat</keyword>
<dbReference type="InterPro" id="IPR011990">
    <property type="entry name" value="TPR-like_helical_dom_sf"/>
</dbReference>
<feature type="transmembrane region" description="Helical" evidence="4">
    <location>
        <begin position="399"/>
        <end position="419"/>
    </location>
</feature>
<keyword evidence="4" id="KW-1133">Transmembrane helix</keyword>
<evidence type="ECO:0000313" key="5">
    <source>
        <dbReference type="EMBL" id="RJP57656.1"/>
    </source>
</evidence>
<name>A0A3A4QZT8_9BACT</name>
<feature type="transmembrane region" description="Helical" evidence="4">
    <location>
        <begin position="344"/>
        <end position="363"/>
    </location>
</feature>
<feature type="transmembrane region" description="Helical" evidence="4">
    <location>
        <begin position="375"/>
        <end position="393"/>
    </location>
</feature>
<dbReference type="SMART" id="SM00028">
    <property type="entry name" value="TPR"/>
    <property type="match status" value="5"/>
</dbReference>
<feature type="transmembrane region" description="Helical" evidence="4">
    <location>
        <begin position="71"/>
        <end position="88"/>
    </location>
</feature>
<evidence type="ECO:0000256" key="3">
    <source>
        <dbReference type="PROSITE-ProRule" id="PRU00339"/>
    </source>
</evidence>
<feature type="repeat" description="TPR" evidence="3">
    <location>
        <begin position="468"/>
        <end position="501"/>
    </location>
</feature>
<dbReference type="AlphaFoldDB" id="A0A3A4QZT8"/>
<dbReference type="InterPro" id="IPR019734">
    <property type="entry name" value="TPR_rpt"/>
</dbReference>
<evidence type="ECO:0000256" key="2">
    <source>
        <dbReference type="ARBA" id="ARBA00022803"/>
    </source>
</evidence>
<accession>A0A3A4QZT8</accession>
<comment type="caution">
    <text evidence="5">The sequence shown here is derived from an EMBL/GenBank/DDBJ whole genome shotgun (WGS) entry which is preliminary data.</text>
</comment>
<dbReference type="SUPFAM" id="SSF48452">
    <property type="entry name" value="TPR-like"/>
    <property type="match status" value="1"/>
</dbReference>
<evidence type="ECO:0000256" key="4">
    <source>
        <dbReference type="SAM" id="Phobius"/>
    </source>
</evidence>
<feature type="transmembrane region" description="Helical" evidence="4">
    <location>
        <begin position="272"/>
        <end position="293"/>
    </location>
</feature>
<dbReference type="PANTHER" id="PTHR44227:SF3">
    <property type="entry name" value="PROTEIN O-MANNOSYL-TRANSFERASE TMTC4"/>
    <property type="match status" value="1"/>
</dbReference>
<dbReference type="PANTHER" id="PTHR44227">
    <property type="match status" value="1"/>
</dbReference>
<feature type="transmembrane region" description="Helical" evidence="4">
    <location>
        <begin position="157"/>
        <end position="185"/>
    </location>
</feature>
<dbReference type="Pfam" id="PF13181">
    <property type="entry name" value="TPR_8"/>
    <property type="match status" value="2"/>
</dbReference>
<feature type="repeat" description="TPR" evidence="3">
    <location>
        <begin position="604"/>
        <end position="637"/>
    </location>
</feature>
<dbReference type="PROSITE" id="PS50005">
    <property type="entry name" value="TPR"/>
    <property type="match status" value="3"/>
</dbReference>
<sequence length="649" mass="74437">MKCLWYYYITNYGLGQTELTRCKSLINKIIINHCLLSVSAERDILLRYFDVMRILRSMYNNKNPIRHYKHILTAALIVISGLIAYGGMVGNDFTYDDHHSIVENEYLGTISFMRYLFSPEYFTVAQENTYRPVVTALNFCEKIIFGDNPSGYHAVNLLLHIVSAILMYFLLFGLGFTRIACIAALFHAIHPVLSESVLSAAFVEDLLCLFFILASLLAIRPFFTNQGVRSYLFLALSSLMILFALGSKEMAFFYPLGFIVLYYDHPQKNKTIAATAFFAVITILFGYISLFLLRNPASAESVTLTSYSEWFTVIYYIPDYIRQYCFPLQLNILPRVKDIPPANMGLIVFYWLSVLALLGGGLYLRTKKKVSGSGILWFIAALIPVSGITPLKFPYAERFIYVPAMGLHIICASLIMFLLEKYGRKYVSVCVLTLVCGALIARSAIRCADWKNDWTLWHATAKTAPYSPVTHYMLGMLYQDNRDLEKACAAYKRSIARNPEYLSPYINLAAVYMDMKQYDNALFTNYQILKKNPNIAVAHMNNAMIFAGRNQPDKEFSSYQLAIQADPNFIPAYQHLAQWYLSKGDIDKAAEYWKKGIDRDPYWTEGYVNLYKFYTDKNQGDNARQLLRRGLHFNPNNKQLRLLQLKSQQ</sequence>
<protein>
    <submittedName>
        <fullName evidence="5">Uncharacterized protein</fullName>
    </submittedName>
</protein>
<feature type="transmembrane region" description="Helical" evidence="4">
    <location>
        <begin position="231"/>
        <end position="260"/>
    </location>
</feature>
<proteinExistence type="predicted"/>
<reference evidence="5 6" key="1">
    <citation type="journal article" date="2017" name="ISME J.">
        <title>Energy and carbon metabolisms in a deep terrestrial subsurface fluid microbial community.</title>
        <authorList>
            <person name="Momper L."/>
            <person name="Jungbluth S.P."/>
            <person name="Lee M.D."/>
            <person name="Amend J.P."/>
        </authorList>
    </citation>
    <scope>NUCLEOTIDE SEQUENCE [LARGE SCALE GENOMIC DNA]</scope>
    <source>
        <strain evidence="5">SURF_26</strain>
    </source>
</reference>
<feature type="repeat" description="TPR" evidence="3">
    <location>
        <begin position="570"/>
        <end position="603"/>
    </location>
</feature>
<keyword evidence="4" id="KW-0472">Membrane</keyword>
<dbReference type="Gene3D" id="1.25.40.10">
    <property type="entry name" value="Tetratricopeptide repeat domain"/>
    <property type="match status" value="1"/>
</dbReference>
<evidence type="ECO:0000256" key="1">
    <source>
        <dbReference type="ARBA" id="ARBA00022737"/>
    </source>
</evidence>
<dbReference type="EMBL" id="QZJZ01000077">
    <property type="protein sequence ID" value="RJP57656.1"/>
    <property type="molecule type" value="Genomic_DNA"/>
</dbReference>
<feature type="transmembrane region" description="Helical" evidence="4">
    <location>
        <begin position="197"/>
        <end position="219"/>
    </location>
</feature>
<dbReference type="InterPro" id="IPR052346">
    <property type="entry name" value="O-mannosyl-transferase_TMTC"/>
</dbReference>
<gene>
    <name evidence="5" type="ORF">C4541_09830</name>
</gene>
<dbReference type="Proteomes" id="UP000266426">
    <property type="component" value="Unassembled WGS sequence"/>
</dbReference>
<evidence type="ECO:0000313" key="6">
    <source>
        <dbReference type="Proteomes" id="UP000266426"/>
    </source>
</evidence>
<keyword evidence="1" id="KW-0677">Repeat</keyword>
<keyword evidence="4" id="KW-0812">Transmembrane</keyword>
<organism evidence="5 6">
    <name type="scientific">Candidatus Auribacter fodinae</name>
    <dbReference type="NCBI Taxonomy" id="2093366"/>
    <lineage>
        <taxon>Bacteria</taxon>
        <taxon>Pseudomonadati</taxon>
        <taxon>Candidatus Auribacterota</taxon>
        <taxon>Candidatus Auribacteria</taxon>
        <taxon>Candidatus Auribacterales</taxon>
        <taxon>Candidatus Auribacteraceae</taxon>
        <taxon>Candidatus Auribacter</taxon>
    </lineage>
</organism>
<feature type="transmembrane region" description="Helical" evidence="4">
    <location>
        <begin position="426"/>
        <end position="445"/>
    </location>
</feature>